<dbReference type="Pfam" id="PF01409">
    <property type="entry name" value="tRNA-synt_2d"/>
    <property type="match status" value="1"/>
</dbReference>
<evidence type="ECO:0000256" key="6">
    <source>
        <dbReference type="ARBA" id="ARBA00022723"/>
    </source>
</evidence>
<dbReference type="PANTHER" id="PTHR11538:SF41">
    <property type="entry name" value="PHENYLALANINE--TRNA LIGASE, MITOCHONDRIAL"/>
    <property type="match status" value="1"/>
</dbReference>
<evidence type="ECO:0000256" key="7">
    <source>
        <dbReference type="ARBA" id="ARBA00022741"/>
    </source>
</evidence>
<dbReference type="STRING" id="1895771.BGO89_00145"/>
<evidence type="ECO:0000256" key="2">
    <source>
        <dbReference type="ARBA" id="ARBA00010207"/>
    </source>
</evidence>
<dbReference type="InterPro" id="IPR002319">
    <property type="entry name" value="Phenylalanyl-tRNA_Synthase"/>
</dbReference>
<dbReference type="InterPro" id="IPR004188">
    <property type="entry name" value="Phe-tRNA_ligase_II_N"/>
</dbReference>
<dbReference type="HAMAP" id="MF_00281">
    <property type="entry name" value="Phe_tRNA_synth_alpha1"/>
    <property type="match status" value="1"/>
</dbReference>
<comment type="cofactor">
    <cofactor evidence="13">
        <name>Mg(2+)</name>
        <dbReference type="ChEBI" id="CHEBI:18420"/>
    </cofactor>
    <text evidence="13">Binds 2 magnesium ions per tetramer.</text>
</comment>
<dbReference type="GO" id="GO:0005524">
    <property type="term" value="F:ATP binding"/>
    <property type="evidence" value="ECO:0007669"/>
    <property type="project" value="UniProtKB-UniRule"/>
</dbReference>
<keyword evidence="4 13" id="KW-0963">Cytoplasm</keyword>
<dbReference type="PANTHER" id="PTHR11538">
    <property type="entry name" value="PHENYLALANYL-TRNA SYNTHETASE"/>
    <property type="match status" value="1"/>
</dbReference>
<feature type="domain" description="Aminoacyl-transfer RNA synthetases class-II family profile" evidence="14">
    <location>
        <begin position="113"/>
        <end position="339"/>
    </location>
</feature>
<evidence type="ECO:0000256" key="5">
    <source>
        <dbReference type="ARBA" id="ARBA00022598"/>
    </source>
</evidence>
<keyword evidence="11 13" id="KW-0030">Aminoacyl-tRNA synthetase</keyword>
<protein>
    <recommendedName>
        <fullName evidence="13">Phenylalanine--tRNA ligase alpha subunit</fullName>
        <ecNumber evidence="13">6.1.1.20</ecNumber>
    </recommendedName>
    <alternativeName>
        <fullName evidence="13">Phenylalanyl-tRNA synthetase alpha subunit</fullName>
        <shortName evidence="13">PheRS</shortName>
    </alternativeName>
</protein>
<evidence type="ECO:0000313" key="16">
    <source>
        <dbReference type="Proteomes" id="UP000184233"/>
    </source>
</evidence>
<dbReference type="SUPFAM" id="SSF46589">
    <property type="entry name" value="tRNA-binding arm"/>
    <property type="match status" value="1"/>
</dbReference>
<evidence type="ECO:0000256" key="4">
    <source>
        <dbReference type="ARBA" id="ARBA00022490"/>
    </source>
</evidence>
<dbReference type="InterPro" id="IPR022911">
    <property type="entry name" value="Phe_tRNA_ligase_alpha1_bac"/>
</dbReference>
<keyword evidence="5 13" id="KW-0436">Ligase</keyword>
<evidence type="ECO:0000256" key="12">
    <source>
        <dbReference type="ARBA" id="ARBA00049255"/>
    </source>
</evidence>
<organism evidence="15 16">
    <name type="scientific">Candidatus Kapaibacterium thiocyanatum</name>
    <dbReference type="NCBI Taxonomy" id="1895771"/>
    <lineage>
        <taxon>Bacteria</taxon>
        <taxon>Pseudomonadati</taxon>
        <taxon>Candidatus Kapaibacteriota</taxon>
        <taxon>Candidatus Kapaibacteriia</taxon>
        <taxon>Candidatus Kapaibacteriales</taxon>
        <taxon>Candidatus Kapaibacteriaceae</taxon>
        <taxon>Candidatus Kapaibacterium</taxon>
    </lineage>
</organism>
<proteinExistence type="inferred from homology"/>
<keyword evidence="9 13" id="KW-0460">Magnesium</keyword>
<name>A0A1M3L1A8_9BACT</name>
<accession>A0A1M3L1A8</accession>
<dbReference type="EMBL" id="MKVH01000017">
    <property type="protein sequence ID" value="OJX58680.1"/>
    <property type="molecule type" value="Genomic_DNA"/>
</dbReference>
<evidence type="ECO:0000256" key="10">
    <source>
        <dbReference type="ARBA" id="ARBA00022917"/>
    </source>
</evidence>
<keyword evidence="6 13" id="KW-0479">Metal-binding</keyword>
<dbReference type="Proteomes" id="UP000184233">
    <property type="component" value="Unassembled WGS sequence"/>
</dbReference>
<dbReference type="InterPro" id="IPR006195">
    <property type="entry name" value="aa-tRNA-synth_II"/>
</dbReference>
<dbReference type="Gene3D" id="3.30.930.10">
    <property type="entry name" value="Bira Bifunctional Protein, Domain 2"/>
    <property type="match status" value="1"/>
</dbReference>
<dbReference type="GO" id="GO:0006432">
    <property type="term" value="P:phenylalanyl-tRNA aminoacylation"/>
    <property type="evidence" value="ECO:0007669"/>
    <property type="project" value="UniProtKB-UniRule"/>
</dbReference>
<comment type="caution">
    <text evidence="15">The sequence shown here is derived from an EMBL/GenBank/DDBJ whole genome shotgun (WGS) entry which is preliminary data.</text>
</comment>
<dbReference type="GO" id="GO:0004826">
    <property type="term" value="F:phenylalanine-tRNA ligase activity"/>
    <property type="evidence" value="ECO:0007669"/>
    <property type="project" value="UniProtKB-UniRule"/>
</dbReference>
<dbReference type="InterPro" id="IPR010978">
    <property type="entry name" value="tRNA-bd_arm"/>
</dbReference>
<keyword evidence="8 13" id="KW-0067">ATP-binding</keyword>
<gene>
    <name evidence="13" type="primary">pheS</name>
    <name evidence="15" type="ORF">BGO89_00145</name>
</gene>
<feature type="binding site" evidence="13">
    <location>
        <position position="255"/>
    </location>
    <ligand>
        <name>Mg(2+)</name>
        <dbReference type="ChEBI" id="CHEBI:18420"/>
        <note>shared with beta subunit</note>
    </ligand>
</feature>
<dbReference type="EC" id="6.1.1.20" evidence="13"/>
<evidence type="ECO:0000256" key="8">
    <source>
        <dbReference type="ARBA" id="ARBA00022840"/>
    </source>
</evidence>
<dbReference type="GO" id="GO:0005737">
    <property type="term" value="C:cytoplasm"/>
    <property type="evidence" value="ECO:0007669"/>
    <property type="project" value="UniProtKB-SubCell"/>
</dbReference>
<dbReference type="InterPro" id="IPR045864">
    <property type="entry name" value="aa-tRNA-synth_II/BPL/LPL"/>
</dbReference>
<comment type="subcellular location">
    <subcellularLocation>
        <location evidence="1 13">Cytoplasm</location>
    </subcellularLocation>
</comment>
<evidence type="ECO:0000256" key="9">
    <source>
        <dbReference type="ARBA" id="ARBA00022842"/>
    </source>
</evidence>
<dbReference type="GO" id="GO:0000049">
    <property type="term" value="F:tRNA binding"/>
    <property type="evidence" value="ECO:0007669"/>
    <property type="project" value="InterPro"/>
</dbReference>
<evidence type="ECO:0000256" key="3">
    <source>
        <dbReference type="ARBA" id="ARBA00011209"/>
    </source>
</evidence>
<dbReference type="PROSITE" id="PS50862">
    <property type="entry name" value="AA_TRNA_LIGASE_II"/>
    <property type="match status" value="1"/>
</dbReference>
<dbReference type="SUPFAM" id="SSF55681">
    <property type="entry name" value="Class II aaRS and biotin synthetases"/>
    <property type="match status" value="1"/>
</dbReference>
<dbReference type="Pfam" id="PF02912">
    <property type="entry name" value="Phe_tRNA-synt_N"/>
    <property type="match status" value="1"/>
</dbReference>
<comment type="similarity">
    <text evidence="2 13">Belongs to the class-II aminoacyl-tRNA synthetase family. Phe-tRNA synthetase alpha subunit type 1 subfamily.</text>
</comment>
<dbReference type="InterPro" id="IPR004529">
    <property type="entry name" value="Phe-tRNA-synth_IIc_asu"/>
</dbReference>
<evidence type="ECO:0000256" key="1">
    <source>
        <dbReference type="ARBA" id="ARBA00004496"/>
    </source>
</evidence>
<keyword evidence="10 13" id="KW-0648">Protein biosynthesis</keyword>
<dbReference type="NCBIfam" id="TIGR00468">
    <property type="entry name" value="pheS"/>
    <property type="match status" value="1"/>
</dbReference>
<dbReference type="GO" id="GO:0000287">
    <property type="term" value="F:magnesium ion binding"/>
    <property type="evidence" value="ECO:0007669"/>
    <property type="project" value="UniProtKB-UniRule"/>
</dbReference>
<comment type="subunit">
    <text evidence="3 13">Tetramer of two alpha and two beta subunits.</text>
</comment>
<evidence type="ECO:0000259" key="14">
    <source>
        <dbReference type="PROSITE" id="PS50862"/>
    </source>
</evidence>
<dbReference type="AlphaFoldDB" id="A0A1M3L1A8"/>
<evidence type="ECO:0000313" key="15">
    <source>
        <dbReference type="EMBL" id="OJX58680.1"/>
    </source>
</evidence>
<reference evidence="15 16" key="1">
    <citation type="submission" date="2016-09" db="EMBL/GenBank/DDBJ databases">
        <title>Genome-resolved meta-omics ties microbial dynamics to process performance in biotechnology for thiocyanate degradation.</title>
        <authorList>
            <person name="Kantor R.S."/>
            <person name="Huddy R.J."/>
            <person name="Iyer R."/>
            <person name="Thomas B.C."/>
            <person name="Brown C.T."/>
            <person name="Anantharaman K."/>
            <person name="Tringe S."/>
            <person name="Hettich R.L."/>
            <person name="Harrison S.T."/>
            <person name="Banfield J.F."/>
        </authorList>
    </citation>
    <scope>NUCLEOTIDE SEQUENCE [LARGE SCALE GENOMIC DNA]</scope>
    <source>
        <strain evidence="15">59-99</strain>
    </source>
</reference>
<evidence type="ECO:0000256" key="11">
    <source>
        <dbReference type="ARBA" id="ARBA00023146"/>
    </source>
</evidence>
<sequence length="340" mass="38381">MMLDKINRLRATIEGELSAITTADEAEQFRLRHMVRKGTLQALVDDLRSVPKEEKPAIGKALNELRTFAEERYTMLKDALGPRDTTPRIDVTLPGRTMGAGTIHPIAQMLDRITDIFTSLGFEVAAGPDIEDDMHNFGKLNFAPDHPARDMQDTFFVEGGDRNDLVLRTHTSSVQIRAMETMTPPIRCIMPGRVYRNEAVSARSLAEFHQVEGLYIDKGVSMADMKGTIMAFARRLYDEAHAQFRFRTSYFPFTEPSAEIDMSCFICKGKGCRICKHSGWLEICGCGMVHPNVLRDCGIDPEEYSGFAFGFGVERAVMMMTGIDDIRMLYDNDLRVLRQF</sequence>
<dbReference type="CDD" id="cd00496">
    <property type="entry name" value="PheRS_alpha_core"/>
    <property type="match status" value="1"/>
</dbReference>
<keyword evidence="7 13" id="KW-0547">Nucleotide-binding</keyword>
<comment type="catalytic activity">
    <reaction evidence="12 13">
        <text>tRNA(Phe) + L-phenylalanine + ATP = L-phenylalanyl-tRNA(Phe) + AMP + diphosphate + H(+)</text>
        <dbReference type="Rhea" id="RHEA:19413"/>
        <dbReference type="Rhea" id="RHEA-COMP:9668"/>
        <dbReference type="Rhea" id="RHEA-COMP:9699"/>
        <dbReference type="ChEBI" id="CHEBI:15378"/>
        <dbReference type="ChEBI" id="CHEBI:30616"/>
        <dbReference type="ChEBI" id="CHEBI:33019"/>
        <dbReference type="ChEBI" id="CHEBI:58095"/>
        <dbReference type="ChEBI" id="CHEBI:78442"/>
        <dbReference type="ChEBI" id="CHEBI:78531"/>
        <dbReference type="ChEBI" id="CHEBI:456215"/>
        <dbReference type="EC" id="6.1.1.20"/>
    </reaction>
</comment>
<evidence type="ECO:0000256" key="13">
    <source>
        <dbReference type="HAMAP-Rule" id="MF_00281"/>
    </source>
</evidence>